<evidence type="ECO:0000256" key="4">
    <source>
        <dbReference type="ARBA" id="ARBA00022692"/>
    </source>
</evidence>
<dbReference type="InterPro" id="IPR006153">
    <property type="entry name" value="Cation/H_exchanger_TM"/>
</dbReference>
<dbReference type="SUPFAM" id="SSF52402">
    <property type="entry name" value="Adenine nucleotide alpha hydrolases-like"/>
    <property type="match status" value="1"/>
</dbReference>
<gene>
    <name evidence="10" type="ORF">PSM36_1344</name>
</gene>
<evidence type="ECO:0000256" key="6">
    <source>
        <dbReference type="ARBA" id="ARBA00023065"/>
    </source>
</evidence>
<dbReference type="PANTHER" id="PTHR43562:SF4">
    <property type="entry name" value="NA(+)_H(+) ANTIPORTER NHAS5"/>
    <property type="match status" value="1"/>
</dbReference>
<evidence type="ECO:0000256" key="1">
    <source>
        <dbReference type="ARBA" id="ARBA00004141"/>
    </source>
</evidence>
<keyword evidence="2" id="KW-0813">Transport</keyword>
<keyword evidence="6" id="KW-0406">Ion transport</keyword>
<dbReference type="InterPro" id="IPR038770">
    <property type="entry name" value="Na+/solute_symporter_sf"/>
</dbReference>
<evidence type="ECO:0000313" key="11">
    <source>
        <dbReference type="Proteomes" id="UP000187464"/>
    </source>
</evidence>
<dbReference type="Proteomes" id="UP000187464">
    <property type="component" value="Chromosome I"/>
</dbReference>
<proteinExistence type="predicted"/>
<feature type="transmembrane region" description="Helical" evidence="8">
    <location>
        <begin position="180"/>
        <end position="199"/>
    </location>
</feature>
<keyword evidence="7 8" id="KW-0472">Membrane</keyword>
<keyword evidence="3" id="KW-0050">Antiport</keyword>
<evidence type="ECO:0000256" key="7">
    <source>
        <dbReference type="ARBA" id="ARBA00023136"/>
    </source>
</evidence>
<feature type="transmembrane region" description="Helical" evidence="8">
    <location>
        <begin position="47"/>
        <end position="68"/>
    </location>
</feature>
<dbReference type="EMBL" id="LT605205">
    <property type="protein sequence ID" value="SCD20167.1"/>
    <property type="molecule type" value="Genomic_DNA"/>
</dbReference>
<evidence type="ECO:0000256" key="3">
    <source>
        <dbReference type="ARBA" id="ARBA00022449"/>
    </source>
</evidence>
<protein>
    <submittedName>
        <fullName evidence="10">Kef-type K+ transport system</fullName>
    </submittedName>
</protein>
<dbReference type="InterPro" id="IPR014729">
    <property type="entry name" value="Rossmann-like_a/b/a_fold"/>
</dbReference>
<dbReference type="GO" id="GO:0015297">
    <property type="term" value="F:antiporter activity"/>
    <property type="evidence" value="ECO:0007669"/>
    <property type="project" value="UniProtKB-KW"/>
</dbReference>
<feature type="transmembrane region" description="Helical" evidence="8">
    <location>
        <begin position="350"/>
        <end position="369"/>
    </location>
</feature>
<name>A0A1R3T6G6_9BACT</name>
<evidence type="ECO:0000259" key="9">
    <source>
        <dbReference type="Pfam" id="PF00999"/>
    </source>
</evidence>
<keyword evidence="5 8" id="KW-1133">Transmembrane helix</keyword>
<evidence type="ECO:0000256" key="8">
    <source>
        <dbReference type="SAM" id="Phobius"/>
    </source>
</evidence>
<feature type="transmembrane region" description="Helical" evidence="8">
    <location>
        <begin position="139"/>
        <end position="160"/>
    </location>
</feature>
<evidence type="ECO:0000256" key="2">
    <source>
        <dbReference type="ARBA" id="ARBA00022448"/>
    </source>
</evidence>
<dbReference type="KEGG" id="psac:PSM36_1344"/>
<feature type="transmembrane region" description="Helical" evidence="8">
    <location>
        <begin position="320"/>
        <end position="338"/>
    </location>
</feature>
<keyword evidence="4 8" id="KW-0812">Transmembrane</keyword>
<dbReference type="Pfam" id="PF00999">
    <property type="entry name" value="Na_H_Exchanger"/>
    <property type="match status" value="1"/>
</dbReference>
<sequence>MQFLILFVIVLLAPIIFNKIRIPSLIGLIIAGAVIGPYGVGLMLRDSNMIMLGNAGLLYIMFLAGIEIDVAEFRKNSAKSLVFGMLTFSIPMIIGTFAGLYLLNLTLVSSILLASMFASHTLVAYPIISKLGAGKNRAVTVAVGGTMITDTLALLVLAIIVSMNEGQVTPAFWTQMTLSLILFSLVVVFLFPVVGRWFFKKFHDSTSQFIFVMTMIFLGGFLAELAGIEAIIGAFLAGLSMNRLIPHVSSLMNRIGFVGNAIFIPIFLISVGMLIDYHAFVTGFETLKVAVVMTVVAILAKFLAAWVTQKIYGYTKAERMLIFGLSNAQAAATLAAIMVGHRVGLLDDSILNGTIVMILVTCTVASFRAQKGAVEISLSEGMVKEEEGNPDERILIPIANKDTLRDLIDLSLTIKSKANVDNVYALNIIKSTEATSETEKASEKLLEEAVMLGAGADTAIQPLQRYDMNVLNGILGVVKKYAITDIVMGLHVKQQISESFLGNLVEGVLNKCQSTLFVYKAIQPLGTIKRRLVIIPPNADREVGFSLWLSKIWNLGRNSGGKLSFYAANEILDTLRYVHKIHPIDAEFNEFSDWREFVKLAKEVGKNDGLVIVMSRQRKISYDPVMRNIPDYINKHFKDTNFMLLYPVQSTSVEDYHNDMTNASLITPVRNQDGFGATP</sequence>
<keyword evidence="11" id="KW-1185">Reference proteome</keyword>
<evidence type="ECO:0000313" key="10">
    <source>
        <dbReference type="EMBL" id="SCD20167.1"/>
    </source>
</evidence>
<comment type="subcellular location">
    <subcellularLocation>
        <location evidence="1">Membrane</location>
        <topology evidence="1">Multi-pass membrane protein</topology>
    </subcellularLocation>
</comment>
<dbReference type="Gene3D" id="3.40.50.620">
    <property type="entry name" value="HUPs"/>
    <property type="match status" value="1"/>
</dbReference>
<dbReference type="GO" id="GO:0016020">
    <property type="term" value="C:membrane"/>
    <property type="evidence" value="ECO:0007669"/>
    <property type="project" value="UniProtKB-SubCell"/>
</dbReference>
<dbReference type="GO" id="GO:1902600">
    <property type="term" value="P:proton transmembrane transport"/>
    <property type="evidence" value="ECO:0007669"/>
    <property type="project" value="InterPro"/>
</dbReference>
<reference evidence="10 11" key="1">
    <citation type="submission" date="2016-08" db="EMBL/GenBank/DDBJ databases">
        <authorList>
            <person name="Seilhamer J.J."/>
        </authorList>
    </citation>
    <scope>NUCLEOTIDE SEQUENCE [LARGE SCALE GENOMIC DNA]</scope>
    <source>
        <strain evidence="10">M3/6</strain>
    </source>
</reference>
<feature type="transmembrane region" description="Helical" evidence="8">
    <location>
        <begin position="257"/>
        <end position="277"/>
    </location>
</feature>
<feature type="transmembrane region" description="Helical" evidence="8">
    <location>
        <begin position="80"/>
        <end position="101"/>
    </location>
</feature>
<accession>A0A1R3T6G6</accession>
<feature type="transmembrane region" description="Helical" evidence="8">
    <location>
        <begin position="107"/>
        <end position="127"/>
    </location>
</feature>
<dbReference type="PANTHER" id="PTHR43562">
    <property type="entry name" value="NAPA-TYPE SODIUM/HYDROGEN ANTIPORTER"/>
    <property type="match status" value="1"/>
</dbReference>
<organism evidence="10 11">
    <name type="scientific">Proteiniphilum saccharofermentans</name>
    <dbReference type="NCBI Taxonomy" id="1642647"/>
    <lineage>
        <taxon>Bacteria</taxon>
        <taxon>Pseudomonadati</taxon>
        <taxon>Bacteroidota</taxon>
        <taxon>Bacteroidia</taxon>
        <taxon>Bacteroidales</taxon>
        <taxon>Dysgonomonadaceae</taxon>
        <taxon>Proteiniphilum</taxon>
    </lineage>
</organism>
<evidence type="ECO:0000256" key="5">
    <source>
        <dbReference type="ARBA" id="ARBA00022989"/>
    </source>
</evidence>
<feature type="domain" description="Cation/H+ exchanger transmembrane" evidence="9">
    <location>
        <begin position="8"/>
        <end position="366"/>
    </location>
</feature>
<dbReference type="STRING" id="1642647.PSM36_1344"/>
<feature type="transmembrane region" description="Helical" evidence="8">
    <location>
        <begin position="211"/>
        <end position="237"/>
    </location>
</feature>
<feature type="transmembrane region" description="Helical" evidence="8">
    <location>
        <begin position="289"/>
        <end position="308"/>
    </location>
</feature>
<dbReference type="AlphaFoldDB" id="A0A1R3T6G6"/>
<dbReference type="Gene3D" id="1.20.1530.20">
    <property type="match status" value="1"/>
</dbReference>